<gene>
    <name evidence="1" type="ORF">MPDQ_006430</name>
</gene>
<reference evidence="1 2" key="1">
    <citation type="submission" date="2019-06" db="EMBL/GenBank/DDBJ databases">
        <title>Wine fermentation using esterase from Monascus purpureus.</title>
        <authorList>
            <person name="Geng C."/>
            <person name="Zhang Y."/>
        </authorList>
    </citation>
    <scope>NUCLEOTIDE SEQUENCE [LARGE SCALE GENOMIC DNA]</scope>
    <source>
        <strain evidence="1">HQ1</strain>
    </source>
</reference>
<evidence type="ECO:0000313" key="1">
    <source>
        <dbReference type="EMBL" id="TQB67408.1"/>
    </source>
</evidence>
<evidence type="ECO:0000313" key="2">
    <source>
        <dbReference type="Proteomes" id="UP000319663"/>
    </source>
</evidence>
<comment type="caution">
    <text evidence="1">The sequence shown here is derived from an EMBL/GenBank/DDBJ whole genome shotgun (WGS) entry which is preliminary data.</text>
</comment>
<name>A0A507QFW8_MONPU</name>
<proteinExistence type="predicted"/>
<keyword evidence="2" id="KW-1185">Reference proteome</keyword>
<protein>
    <submittedName>
        <fullName evidence="1">Uncharacterized protein</fullName>
    </submittedName>
</protein>
<dbReference type="Proteomes" id="UP000319663">
    <property type="component" value="Unassembled WGS sequence"/>
</dbReference>
<organism evidence="1 2">
    <name type="scientific">Monascus purpureus</name>
    <name type="common">Red mold</name>
    <name type="synonym">Monascus anka</name>
    <dbReference type="NCBI Taxonomy" id="5098"/>
    <lineage>
        <taxon>Eukaryota</taxon>
        <taxon>Fungi</taxon>
        <taxon>Dikarya</taxon>
        <taxon>Ascomycota</taxon>
        <taxon>Pezizomycotina</taxon>
        <taxon>Eurotiomycetes</taxon>
        <taxon>Eurotiomycetidae</taxon>
        <taxon>Eurotiales</taxon>
        <taxon>Aspergillaceae</taxon>
        <taxon>Monascus</taxon>
    </lineage>
</organism>
<sequence length="172" mass="19812">TGRAARGAGEIGWSYAIIPPLEPGQFPEPADLEEQLFHEYLQQRVCRRSLINREFNGRVSQGCFQHEKACDLCQVRQEELHMVSARAREALGDGEGLRLKLKAYIKFFEYGICLYCFLMTQINPSQPGMDYHHHHQQCTHAQSLISSFNKHRHQFHFEPHGGCFLCLLPTRA</sequence>
<accession>A0A507QFW8</accession>
<dbReference type="EMBL" id="VIFY01000550">
    <property type="protein sequence ID" value="TQB67408.1"/>
    <property type="molecule type" value="Genomic_DNA"/>
</dbReference>
<feature type="non-terminal residue" evidence="1">
    <location>
        <position position="172"/>
    </location>
</feature>
<feature type="non-terminal residue" evidence="1">
    <location>
        <position position="1"/>
    </location>
</feature>
<dbReference type="AlphaFoldDB" id="A0A507QFW8"/>